<keyword evidence="2" id="KW-1133">Transmembrane helix</keyword>
<keyword evidence="4" id="KW-1185">Reference proteome</keyword>
<name>A0ABS5G1X9_9BRAD</name>
<feature type="transmembrane region" description="Helical" evidence="2">
    <location>
        <begin position="151"/>
        <end position="170"/>
    </location>
</feature>
<feature type="region of interest" description="Disordered" evidence="1">
    <location>
        <begin position="475"/>
        <end position="502"/>
    </location>
</feature>
<feature type="transmembrane region" description="Helical" evidence="2">
    <location>
        <begin position="242"/>
        <end position="268"/>
    </location>
</feature>
<evidence type="ECO:0000313" key="3">
    <source>
        <dbReference type="EMBL" id="MBR1135303.1"/>
    </source>
</evidence>
<organism evidence="3 4">
    <name type="scientific">Bradyrhizobium denitrificans</name>
    <dbReference type="NCBI Taxonomy" id="2734912"/>
    <lineage>
        <taxon>Bacteria</taxon>
        <taxon>Pseudomonadati</taxon>
        <taxon>Pseudomonadota</taxon>
        <taxon>Alphaproteobacteria</taxon>
        <taxon>Hyphomicrobiales</taxon>
        <taxon>Nitrobacteraceae</taxon>
        <taxon>Bradyrhizobium</taxon>
    </lineage>
</organism>
<feature type="transmembrane region" description="Helical" evidence="2">
    <location>
        <begin position="203"/>
        <end position="227"/>
    </location>
</feature>
<keyword evidence="2" id="KW-0472">Membrane</keyword>
<dbReference type="RefSeq" id="WP_172235422.1">
    <property type="nucleotide sequence ID" value="NZ_JABFDP010000001.1"/>
</dbReference>
<feature type="transmembrane region" description="Helical" evidence="2">
    <location>
        <begin position="83"/>
        <end position="103"/>
    </location>
</feature>
<dbReference type="Proteomes" id="UP001314635">
    <property type="component" value="Unassembled WGS sequence"/>
</dbReference>
<feature type="transmembrane region" description="Helical" evidence="2">
    <location>
        <begin position="369"/>
        <end position="396"/>
    </location>
</feature>
<keyword evidence="2" id="KW-0812">Transmembrane</keyword>
<evidence type="ECO:0000256" key="2">
    <source>
        <dbReference type="SAM" id="Phobius"/>
    </source>
</evidence>
<feature type="transmembrane region" description="Helical" evidence="2">
    <location>
        <begin position="5"/>
        <end position="23"/>
    </location>
</feature>
<feature type="transmembrane region" description="Helical" evidence="2">
    <location>
        <begin position="280"/>
        <end position="300"/>
    </location>
</feature>
<feature type="transmembrane region" description="Helical" evidence="2">
    <location>
        <begin position="115"/>
        <end position="139"/>
    </location>
</feature>
<sequence>MPNSFAYVALLAWPVVAIVLYATRPLVQATLWTMLGAQLLLPVGTFFKIPMIPQFDKFSIPSLCALAGCMLATNRAVRLWRSFGLVEGLMLVFLFSPVVTSLLNSDPIYVGRSVIPGVGLYDGLSAALAQFIALIPFLIGREFLRRMEDVQAVFVALVVAGLGYSLLLLFEIRMSPQLHFWFYGYYPSDFIQQIREGGSFRPMVFMGHGLIAGFFAMSVTVAAAVLWRAKVVVVRSAPAGAVTFYLGVVLVLCKSGAALVYGAVLVPLVRWTQPRLQAKLAVILVALALTYPAMRIAGVFPTNMLFDVASSINQDRAYSLKFRFDQEEQLLQHAGERLVFGWGRFGRNRIHLETWEGLAGDASVTDGRWIITLGQFGLIGFIAEFGLFSAPVFFALRALRKAASFRDAVLLAGLSLLTAVNVVELLPNSTLSPWSWLLVGTLLGASEAYAAKVRQRQPQAAPAAELPAMAELTGPVAFPDMPDRSRDRGTHIPVRPRNRPVG</sequence>
<accession>A0ABS5G1X9</accession>
<feature type="compositionally biased region" description="Basic and acidic residues" evidence="1">
    <location>
        <begin position="481"/>
        <end position="490"/>
    </location>
</feature>
<proteinExistence type="predicted"/>
<comment type="caution">
    <text evidence="3">The sequence shown here is derived from an EMBL/GenBank/DDBJ whole genome shotgun (WGS) entry which is preliminary data.</text>
</comment>
<protein>
    <submittedName>
        <fullName evidence="3">Uncharacterized protein</fullName>
    </submittedName>
</protein>
<gene>
    <name evidence="3" type="ORF">JQ619_05970</name>
</gene>
<feature type="transmembrane region" description="Helical" evidence="2">
    <location>
        <begin position="29"/>
        <end position="47"/>
    </location>
</feature>
<evidence type="ECO:0000256" key="1">
    <source>
        <dbReference type="SAM" id="MobiDB-lite"/>
    </source>
</evidence>
<evidence type="ECO:0000313" key="4">
    <source>
        <dbReference type="Proteomes" id="UP001314635"/>
    </source>
</evidence>
<dbReference type="EMBL" id="JAFCLK010000005">
    <property type="protein sequence ID" value="MBR1135303.1"/>
    <property type="molecule type" value="Genomic_DNA"/>
</dbReference>
<reference evidence="4" key="1">
    <citation type="journal article" date="2021" name="ISME J.">
        <title>Evolutionary origin and ecological implication of a unique nif island in free-living Bradyrhizobium lineages.</title>
        <authorList>
            <person name="Tao J."/>
        </authorList>
    </citation>
    <scope>NUCLEOTIDE SEQUENCE [LARGE SCALE GENOMIC DNA]</scope>
    <source>
        <strain evidence="4">SZCCT0094</strain>
    </source>
</reference>